<evidence type="ECO:0000256" key="3">
    <source>
        <dbReference type="SAM" id="Phobius"/>
    </source>
</evidence>
<dbReference type="CDD" id="cd06071">
    <property type="entry name" value="Beach"/>
    <property type="match status" value="1"/>
</dbReference>
<proteinExistence type="predicted"/>
<feature type="region of interest" description="Disordered" evidence="2">
    <location>
        <begin position="421"/>
        <end position="440"/>
    </location>
</feature>
<dbReference type="InterPro" id="IPR023362">
    <property type="entry name" value="PH-BEACH_dom"/>
</dbReference>
<name>A0A2P6TSN9_CHLSO</name>
<dbReference type="PROSITE" id="PS50197">
    <property type="entry name" value="BEACH"/>
    <property type="match status" value="1"/>
</dbReference>
<dbReference type="CDD" id="cd07991">
    <property type="entry name" value="LPLAT_LPCAT1-like"/>
    <property type="match status" value="1"/>
</dbReference>
<feature type="repeat" description="WD" evidence="1">
    <location>
        <begin position="1317"/>
        <end position="1349"/>
    </location>
</feature>
<evidence type="ECO:0000256" key="1">
    <source>
        <dbReference type="PROSITE-ProRule" id="PRU00221"/>
    </source>
</evidence>
<feature type="region of interest" description="Disordered" evidence="2">
    <location>
        <begin position="378"/>
        <end position="405"/>
    </location>
</feature>
<evidence type="ECO:0000256" key="2">
    <source>
        <dbReference type="SAM" id="MobiDB-lite"/>
    </source>
</evidence>
<feature type="compositionally biased region" description="Basic and acidic residues" evidence="2">
    <location>
        <begin position="387"/>
        <end position="397"/>
    </location>
</feature>
<evidence type="ECO:0000313" key="7">
    <source>
        <dbReference type="Proteomes" id="UP000239899"/>
    </source>
</evidence>
<evidence type="ECO:0000259" key="4">
    <source>
        <dbReference type="PROSITE" id="PS50197"/>
    </source>
</evidence>
<feature type="compositionally biased region" description="Low complexity" evidence="2">
    <location>
        <begin position="157"/>
        <end position="166"/>
    </location>
</feature>
<dbReference type="PANTHER" id="PTHR13743">
    <property type="entry name" value="BEIGE/BEACH-RELATED"/>
    <property type="match status" value="1"/>
</dbReference>
<feature type="domain" description="BEACH" evidence="4">
    <location>
        <begin position="788"/>
        <end position="1078"/>
    </location>
</feature>
<dbReference type="InterPro" id="IPR036322">
    <property type="entry name" value="WD40_repeat_dom_sf"/>
</dbReference>
<dbReference type="SMART" id="SM00320">
    <property type="entry name" value="WD40"/>
    <property type="match status" value="6"/>
</dbReference>
<dbReference type="SUPFAM" id="SSF50978">
    <property type="entry name" value="WD40 repeat-like"/>
    <property type="match status" value="1"/>
</dbReference>
<dbReference type="Pfam" id="PF02138">
    <property type="entry name" value="Beach"/>
    <property type="match status" value="1"/>
</dbReference>
<dbReference type="Gene3D" id="1.10.1540.10">
    <property type="entry name" value="BEACH domain"/>
    <property type="match status" value="1"/>
</dbReference>
<keyword evidence="3" id="KW-0472">Membrane</keyword>
<dbReference type="SUPFAM" id="SSF81837">
    <property type="entry name" value="BEACH domain"/>
    <property type="match status" value="1"/>
</dbReference>
<feature type="transmembrane region" description="Helical" evidence="3">
    <location>
        <begin position="64"/>
        <end position="88"/>
    </location>
</feature>
<dbReference type="InterPro" id="IPR050865">
    <property type="entry name" value="BEACH_Domain"/>
</dbReference>
<feature type="region of interest" description="Disordered" evidence="2">
    <location>
        <begin position="1077"/>
        <end position="1101"/>
    </location>
</feature>
<accession>A0A2P6TSN9</accession>
<dbReference type="SUPFAM" id="SSF69593">
    <property type="entry name" value="Glycerol-3-phosphate (1)-acyltransferase"/>
    <property type="match status" value="1"/>
</dbReference>
<gene>
    <name evidence="6" type="ORF">C2E21_4201</name>
</gene>
<dbReference type="PANTHER" id="PTHR13743:SF123">
    <property type="entry name" value="PROTEIN FAN"/>
    <property type="match status" value="1"/>
</dbReference>
<feature type="domain" description="BEACH-type PH" evidence="5">
    <location>
        <begin position="652"/>
        <end position="766"/>
    </location>
</feature>
<dbReference type="STRING" id="3076.A0A2P6TSN9"/>
<dbReference type="InterPro" id="IPR036372">
    <property type="entry name" value="BEACH_dom_sf"/>
</dbReference>
<dbReference type="SMART" id="SM00563">
    <property type="entry name" value="PlsC"/>
    <property type="match status" value="1"/>
</dbReference>
<dbReference type="Gene3D" id="2.130.10.10">
    <property type="entry name" value="YVTN repeat-like/Quinoprotein amine dehydrogenase"/>
    <property type="match status" value="2"/>
</dbReference>
<keyword evidence="3" id="KW-1133">Transmembrane helix</keyword>
<dbReference type="Proteomes" id="UP000239899">
    <property type="component" value="Unassembled WGS sequence"/>
</dbReference>
<reference evidence="6 7" key="1">
    <citation type="journal article" date="2018" name="Plant J.">
        <title>Genome sequences of Chlorella sorokiniana UTEX 1602 and Micractinium conductrix SAG 241.80: implications to maltose excretion by a green alga.</title>
        <authorList>
            <person name="Arriola M.B."/>
            <person name="Velmurugan N."/>
            <person name="Zhang Y."/>
            <person name="Plunkett M.H."/>
            <person name="Hondzo H."/>
            <person name="Barney B.M."/>
        </authorList>
    </citation>
    <scope>NUCLEOTIDE SEQUENCE [LARGE SCALE GENOMIC DNA]</scope>
    <source>
        <strain evidence="7">UTEX 1602</strain>
    </source>
</reference>
<dbReference type="GO" id="GO:0008374">
    <property type="term" value="F:O-acyltransferase activity"/>
    <property type="evidence" value="ECO:0007669"/>
    <property type="project" value="InterPro"/>
</dbReference>
<dbReference type="OrthoDB" id="26681at2759"/>
<dbReference type="EMBL" id="LHPG02000007">
    <property type="protein sequence ID" value="PRW57088.1"/>
    <property type="molecule type" value="Genomic_DNA"/>
</dbReference>
<dbReference type="InterPro" id="IPR015943">
    <property type="entry name" value="WD40/YVTN_repeat-like_dom_sf"/>
</dbReference>
<dbReference type="Pfam" id="PF01553">
    <property type="entry name" value="Acyltransferase"/>
    <property type="match status" value="1"/>
</dbReference>
<dbReference type="InterPro" id="IPR001680">
    <property type="entry name" value="WD40_rpt"/>
</dbReference>
<dbReference type="Pfam" id="PF25400">
    <property type="entry name" value="PH_FAN"/>
    <property type="match status" value="1"/>
</dbReference>
<feature type="region of interest" description="Disordered" evidence="2">
    <location>
        <begin position="138"/>
        <end position="166"/>
    </location>
</feature>
<dbReference type="InterPro" id="IPR002123">
    <property type="entry name" value="Plipid/glycerol_acylTrfase"/>
</dbReference>
<comment type="caution">
    <text evidence="6">The sequence shown here is derived from an EMBL/GenBank/DDBJ whole genome shotgun (WGS) entry which is preliminary data.</text>
</comment>
<organism evidence="6 7">
    <name type="scientific">Chlorella sorokiniana</name>
    <name type="common">Freshwater green alga</name>
    <dbReference type="NCBI Taxonomy" id="3076"/>
    <lineage>
        <taxon>Eukaryota</taxon>
        <taxon>Viridiplantae</taxon>
        <taxon>Chlorophyta</taxon>
        <taxon>core chlorophytes</taxon>
        <taxon>Trebouxiophyceae</taxon>
        <taxon>Chlorellales</taxon>
        <taxon>Chlorellaceae</taxon>
        <taxon>Chlorella clade</taxon>
        <taxon>Chlorella</taxon>
    </lineage>
</organism>
<keyword evidence="3" id="KW-0812">Transmembrane</keyword>
<feature type="compositionally biased region" description="Gly residues" evidence="2">
    <location>
        <begin position="138"/>
        <end position="156"/>
    </location>
</feature>
<sequence length="1504" mass="160162">MNRQPGFTKDNTVVVQARIISQAMSAQRAAAKGEEEDLTAPFTRHDQYGILGLGPNSVWEKVRLAVLAVTVLPIKLTGALLALLSFWLCCWLSFLLPSSVRSDWVAKLGNWHCRVCLWWCGFWRVTWIKVGQQDGGGAGGKHSGAKAGSGGKGGNSSGSSSDSGAAQPVGIVSNHISWCDILIHMSHSFPSFVARSQTRRTPIIGIISQLMMCLYVDRDNKDPDAPRVSEAVVQRMQDMAAGKLPHARPLLLFPEGTTTNGLFLLPFKTGAFLAGLPLQPVVIRYGEGRFSPAWEMIPAARHIFLIMANPVHSVTCFELPVYYPSPAEKADPKLYAANVRKLMMDFAGLQPTHATYHDKMALMKRLRQEHGLDGCVQRDQAAGGMSGEKKRPAEERPAAQGPAGKLGDLAQQIDYFESLAEQEGDQQDAKKPAKVHSLTQNTTHRKIRVGPEYQAAVRRFSLLLLEEGELYVEDFVATARWPQGLAGNWQRLPKLPGQLRVCTRSLFFEPDDVRVPIVRLPFQFVEGLEGSGDRRLVLTASRAIKMRANAADAPYVVAKAVAGGGGGTGAGGGSHAAHGQAQHPAGDGGAPYLFHWEFELSYARLEAVMPLAQQMMVASRLPPGEADDFLRATMAATEAGRQFDLGNLRSPGERILLEMGCTLLSQGALVREPGRLLLTDQRLYFQPLHPISGDAAVSSHPLTAVAAAARRRSSLRDLALEVFFAELAADASEGQPLAAPPFWAGASALFAFATREDRERAVTALRAVPALGAALPGGASAAAACSAILEADPTWLSRVTAAWQRGQLSNLDYLLFLNLASGRSFSDLSQYPVMPWVLSDYSSPALELSDPAAFRDLSRPVGALNPRRLDMLRERYREMASFSPEPPFLYGSHYSTPGFTMFWLVRAAPAHMLRLQNGRFDSPDRLFCSVREAWEGVTSSNPADVKELIPEFFLRHDFLRNLRGLALGTRQSGRPVGNVELPEWAAASPQRFLDLHRAALEAPFVSANLHHWIDLVFGHKQRGPAAEAADNVFRHTAYEGAVDLDAVADRTERLALETQIAEFGQCPRQLFHAKHPQRLVCPPPPEQPAGDLQGTADVGAGSSGSQALPLALVATILAAAERGQGESPRLEVSPLLAQLDVMVARRQAEEEAAAAAAAATAAAPEAAEAAGSESVNSCALATVGQQLFAYSASHSGSLRVHSVDSGEQARSINLCEQPLTAVALLQPSSSNGSSSGPRHPLALCGAFDARVHAYSADTGRKLGSFQAADDTVACVQVVGSASGSRLLTAAWDGSLKLWEAAEGREPWAASFSQPLSSAAAPSGVWALAASPEGHTVVAGTEDGVVAAWDWRQPPRPPLWQLQLVADGGYVGGLALCPGGTAAVAAAADGSLSLLDLRRSGEVAASVVPAGAPLRCCATDGHVAVAGDEGGALHLWDVSAQLGQSAPAPSGAWTPPDPAGLFQPALVAQPRSAINALAVASQPGGAAGLVLVTAHEGGVLRVYTT</sequence>
<keyword evidence="7" id="KW-1185">Reference proteome</keyword>
<keyword evidence="1" id="KW-0853">WD repeat</keyword>
<dbReference type="InterPro" id="IPR000409">
    <property type="entry name" value="BEACH_dom"/>
</dbReference>
<protein>
    <submittedName>
        <fullName evidence="6">Beach domain-containing</fullName>
    </submittedName>
</protein>
<dbReference type="SMART" id="SM01026">
    <property type="entry name" value="Beach"/>
    <property type="match status" value="1"/>
</dbReference>
<dbReference type="InterPro" id="IPR045252">
    <property type="entry name" value="LPCAT1-like"/>
</dbReference>
<evidence type="ECO:0000313" key="6">
    <source>
        <dbReference type="EMBL" id="PRW57088.1"/>
    </source>
</evidence>
<dbReference type="Pfam" id="PF00400">
    <property type="entry name" value="WD40"/>
    <property type="match status" value="2"/>
</dbReference>
<evidence type="ECO:0000259" key="5">
    <source>
        <dbReference type="PROSITE" id="PS51783"/>
    </source>
</evidence>
<dbReference type="PROSITE" id="PS50082">
    <property type="entry name" value="WD_REPEATS_2"/>
    <property type="match status" value="1"/>
</dbReference>
<dbReference type="InterPro" id="IPR057496">
    <property type="entry name" value="FAN-like_PH"/>
</dbReference>
<dbReference type="PROSITE" id="PS51783">
    <property type="entry name" value="PH_BEACH"/>
    <property type="match status" value="1"/>
</dbReference>